<reference evidence="3 4" key="1">
    <citation type="submission" date="2024-02" db="EMBL/GenBank/DDBJ databases">
        <authorList>
            <person name="Chen Y."/>
            <person name="Shah S."/>
            <person name="Dougan E. K."/>
            <person name="Thang M."/>
            <person name="Chan C."/>
        </authorList>
    </citation>
    <scope>NUCLEOTIDE SEQUENCE [LARGE SCALE GENOMIC DNA]</scope>
</reference>
<name>A0ABP0NXR4_9DINO</name>
<dbReference type="EMBL" id="CAXAMN010022306">
    <property type="protein sequence ID" value="CAK9068198.1"/>
    <property type="molecule type" value="Genomic_DNA"/>
</dbReference>
<comment type="caution">
    <text evidence="3">The sequence shown here is derived from an EMBL/GenBank/DDBJ whole genome shotgun (WGS) entry which is preliminary data.</text>
</comment>
<organism evidence="3 4">
    <name type="scientific">Durusdinium trenchii</name>
    <dbReference type="NCBI Taxonomy" id="1381693"/>
    <lineage>
        <taxon>Eukaryota</taxon>
        <taxon>Sar</taxon>
        <taxon>Alveolata</taxon>
        <taxon>Dinophyceae</taxon>
        <taxon>Suessiales</taxon>
        <taxon>Symbiodiniaceae</taxon>
        <taxon>Durusdinium</taxon>
    </lineage>
</organism>
<keyword evidence="1" id="KW-0479">Metal-binding</keyword>
<sequence>MAEVMVLRFRNSFIDIADDTHLGAQARASSAPPLTHCSFEGVLDLEQESNYVDILSAQLGSEAMSAWRPLEEKASYNAVEDFAGREPPSNLAPTEGATEPEAIEEAGGAPSGGSLGHPQVCNRPCIYFAAGNCASGAGCSYCHVEHTEKTGKLDKRQRQLLQELSKGQVMGLIYKPCKERAEDAGFLDKAAEILKLVQDGSTPISFGDRRLLKPLQKFSFGCMIRLVSKRDAQLSDALERLRESLG</sequence>
<evidence type="ECO:0000313" key="4">
    <source>
        <dbReference type="Proteomes" id="UP001642484"/>
    </source>
</evidence>
<keyword evidence="1" id="KW-0863">Zinc-finger</keyword>
<protein>
    <recommendedName>
        <fullName evidence="2">C3H1-type domain-containing protein</fullName>
    </recommendedName>
</protein>
<accession>A0ABP0NXR4</accession>
<keyword evidence="1" id="KW-0862">Zinc</keyword>
<proteinExistence type="predicted"/>
<evidence type="ECO:0000256" key="1">
    <source>
        <dbReference type="PROSITE-ProRule" id="PRU00723"/>
    </source>
</evidence>
<dbReference type="PROSITE" id="PS50103">
    <property type="entry name" value="ZF_C3H1"/>
    <property type="match status" value="1"/>
</dbReference>
<gene>
    <name evidence="3" type="ORF">CCMP2556_LOCUS33490</name>
</gene>
<evidence type="ECO:0000259" key="2">
    <source>
        <dbReference type="PROSITE" id="PS50103"/>
    </source>
</evidence>
<feature type="domain" description="C3H1-type" evidence="2">
    <location>
        <begin position="124"/>
        <end position="146"/>
    </location>
</feature>
<feature type="zinc finger region" description="C3H1-type" evidence="1">
    <location>
        <begin position="124"/>
        <end position="146"/>
    </location>
</feature>
<evidence type="ECO:0000313" key="3">
    <source>
        <dbReference type="EMBL" id="CAK9068198.1"/>
    </source>
</evidence>
<keyword evidence="4" id="KW-1185">Reference proteome</keyword>
<dbReference type="Proteomes" id="UP001642484">
    <property type="component" value="Unassembled WGS sequence"/>
</dbReference>
<dbReference type="InterPro" id="IPR000571">
    <property type="entry name" value="Znf_CCCH"/>
</dbReference>